<dbReference type="EMBL" id="JARKIB010000016">
    <property type="protein sequence ID" value="KAJ7770605.1"/>
    <property type="molecule type" value="Genomic_DNA"/>
</dbReference>
<keyword evidence="3" id="KW-1185">Reference proteome</keyword>
<reference evidence="2" key="1">
    <citation type="submission" date="2023-03" db="EMBL/GenBank/DDBJ databases">
        <title>Massive genome expansion in bonnet fungi (Mycena s.s.) driven by repeated elements and novel gene families across ecological guilds.</title>
        <authorList>
            <consortium name="Lawrence Berkeley National Laboratory"/>
            <person name="Harder C.B."/>
            <person name="Miyauchi S."/>
            <person name="Viragh M."/>
            <person name="Kuo A."/>
            <person name="Thoen E."/>
            <person name="Andreopoulos B."/>
            <person name="Lu D."/>
            <person name="Skrede I."/>
            <person name="Drula E."/>
            <person name="Henrissat B."/>
            <person name="Morin E."/>
            <person name="Kohler A."/>
            <person name="Barry K."/>
            <person name="LaButti K."/>
            <person name="Morin E."/>
            <person name="Salamov A."/>
            <person name="Lipzen A."/>
            <person name="Mereny Z."/>
            <person name="Hegedus B."/>
            <person name="Baldrian P."/>
            <person name="Stursova M."/>
            <person name="Weitz H."/>
            <person name="Taylor A."/>
            <person name="Grigoriev I.V."/>
            <person name="Nagy L.G."/>
            <person name="Martin F."/>
            <person name="Kauserud H."/>
        </authorList>
    </citation>
    <scope>NUCLEOTIDE SEQUENCE</scope>
    <source>
        <strain evidence="2">CBHHK182m</strain>
    </source>
</reference>
<sequence length="156" mass="17400">MRSKGSQYQGHIPDSATSSRPIPSSRLKSSSRTSFSRIDTTALKKRVYPPAFHRGFQRLYTLHTSAAFPLPDVALLTCTNLETFDVDFGSSSTTQTSRRWPRLVRLNVFSRCTSGSTPTFIFTRSGILERDALEMRVDARNDGPFAPPVRACHCLA</sequence>
<dbReference type="Proteomes" id="UP001215598">
    <property type="component" value="Unassembled WGS sequence"/>
</dbReference>
<evidence type="ECO:0000313" key="3">
    <source>
        <dbReference type="Proteomes" id="UP001215598"/>
    </source>
</evidence>
<organism evidence="2 3">
    <name type="scientific">Mycena metata</name>
    <dbReference type="NCBI Taxonomy" id="1033252"/>
    <lineage>
        <taxon>Eukaryota</taxon>
        <taxon>Fungi</taxon>
        <taxon>Dikarya</taxon>
        <taxon>Basidiomycota</taxon>
        <taxon>Agaricomycotina</taxon>
        <taxon>Agaricomycetes</taxon>
        <taxon>Agaricomycetidae</taxon>
        <taxon>Agaricales</taxon>
        <taxon>Marasmiineae</taxon>
        <taxon>Mycenaceae</taxon>
        <taxon>Mycena</taxon>
    </lineage>
</organism>
<protein>
    <submittedName>
        <fullName evidence="2">Uncharacterized protein</fullName>
    </submittedName>
</protein>
<name>A0AAD7NQA7_9AGAR</name>
<dbReference type="AlphaFoldDB" id="A0AAD7NQA7"/>
<accession>A0AAD7NQA7</accession>
<evidence type="ECO:0000313" key="2">
    <source>
        <dbReference type="EMBL" id="KAJ7770605.1"/>
    </source>
</evidence>
<comment type="caution">
    <text evidence="2">The sequence shown here is derived from an EMBL/GenBank/DDBJ whole genome shotgun (WGS) entry which is preliminary data.</text>
</comment>
<gene>
    <name evidence="2" type="ORF">B0H16DRAFT_1715262</name>
</gene>
<feature type="region of interest" description="Disordered" evidence="1">
    <location>
        <begin position="1"/>
        <end position="33"/>
    </location>
</feature>
<evidence type="ECO:0000256" key="1">
    <source>
        <dbReference type="SAM" id="MobiDB-lite"/>
    </source>
</evidence>
<proteinExistence type="predicted"/>
<feature type="compositionally biased region" description="Low complexity" evidence="1">
    <location>
        <begin position="18"/>
        <end position="33"/>
    </location>
</feature>